<dbReference type="PANTHER" id="PTHR30620:SF117">
    <property type="entry name" value="BETA-1,4-XYLOSIDASE (EUROFUNG)"/>
    <property type="match status" value="1"/>
</dbReference>
<dbReference type="InterPro" id="IPR036962">
    <property type="entry name" value="Glyco_hydro_3_N_sf"/>
</dbReference>
<sequence>MTSCNSYDGVARVANYHVLTEILRNEWGYKYFTMSDASGTDRLCDQFKMCKSNPVDMEAIVNYSSRRKRCRDGRWILQLHPDSQAKFTCGLFENPYLGDPATETPKHHPHQGECCSCSPD</sequence>
<dbReference type="SUPFAM" id="SSF51445">
    <property type="entry name" value="(Trans)glycosidases"/>
    <property type="match status" value="1"/>
</dbReference>
<evidence type="ECO:0000313" key="4">
    <source>
        <dbReference type="EMBL" id="OAF55434.1"/>
    </source>
</evidence>
<proteinExistence type="inferred from homology"/>
<accession>A0A177A3C0</accession>
<dbReference type="OrthoDB" id="2123594at2759"/>
<dbReference type="RefSeq" id="XP_024320734.1">
    <property type="nucleotide sequence ID" value="XM_024471817.1"/>
</dbReference>
<gene>
    <name evidence="4" type="ORF">VC83_08262</name>
</gene>
<evidence type="ECO:0000256" key="3">
    <source>
        <dbReference type="ARBA" id="ARBA00023180"/>
    </source>
</evidence>
<keyword evidence="3" id="KW-0325">Glycoprotein</keyword>
<comment type="similarity">
    <text evidence="1">Belongs to the glycosyl hydrolase 3 family.</text>
</comment>
<name>A0A177A3C0_9PEZI</name>
<dbReference type="EMBL" id="KV441409">
    <property type="protein sequence ID" value="OAF55434.1"/>
    <property type="molecule type" value="Genomic_DNA"/>
</dbReference>
<dbReference type="AlphaFoldDB" id="A0A177A3C0"/>
<evidence type="ECO:0000256" key="2">
    <source>
        <dbReference type="ARBA" id="ARBA00022801"/>
    </source>
</evidence>
<dbReference type="GeneID" id="36291304"/>
<dbReference type="PANTHER" id="PTHR30620">
    <property type="entry name" value="PERIPLASMIC BETA-GLUCOSIDASE-RELATED"/>
    <property type="match status" value="1"/>
</dbReference>
<evidence type="ECO:0000256" key="1">
    <source>
        <dbReference type="ARBA" id="ARBA00005336"/>
    </source>
</evidence>
<organism evidence="4">
    <name type="scientific">Pseudogymnoascus destructans</name>
    <dbReference type="NCBI Taxonomy" id="655981"/>
    <lineage>
        <taxon>Eukaryota</taxon>
        <taxon>Fungi</taxon>
        <taxon>Dikarya</taxon>
        <taxon>Ascomycota</taxon>
        <taxon>Pezizomycotina</taxon>
        <taxon>Leotiomycetes</taxon>
        <taxon>Thelebolales</taxon>
        <taxon>Thelebolaceae</taxon>
        <taxon>Pseudogymnoascus</taxon>
    </lineage>
</organism>
<dbReference type="InterPro" id="IPR017853">
    <property type="entry name" value="GH"/>
</dbReference>
<dbReference type="InterPro" id="IPR051915">
    <property type="entry name" value="Cellulose_Degrad_GH3"/>
</dbReference>
<dbReference type="Gene3D" id="3.20.20.300">
    <property type="entry name" value="Glycoside hydrolase, family 3, N-terminal domain"/>
    <property type="match status" value="1"/>
</dbReference>
<reference evidence="4" key="1">
    <citation type="submission" date="2016-03" db="EMBL/GenBank/DDBJ databases">
        <title>Updated assembly of Pseudogymnoascus destructans, the fungus causing white-nose syndrome of bats.</title>
        <authorList>
            <person name="Palmer J.M."/>
            <person name="Drees K.P."/>
            <person name="Foster J.T."/>
            <person name="Lindner D.L."/>
        </authorList>
    </citation>
    <scope>NUCLEOTIDE SEQUENCE [LARGE SCALE GENOMIC DNA]</scope>
    <source>
        <strain evidence="4">20631-21</strain>
    </source>
</reference>
<protein>
    <submittedName>
        <fullName evidence="4">Uncharacterized protein</fullName>
    </submittedName>
</protein>
<dbReference type="Proteomes" id="UP000077154">
    <property type="component" value="Unassembled WGS sequence"/>
</dbReference>
<dbReference type="GO" id="GO:0009251">
    <property type="term" value="P:glucan catabolic process"/>
    <property type="evidence" value="ECO:0007669"/>
    <property type="project" value="TreeGrafter"/>
</dbReference>
<keyword evidence="2" id="KW-0378">Hydrolase</keyword>
<dbReference type="GO" id="GO:0008422">
    <property type="term" value="F:beta-glucosidase activity"/>
    <property type="evidence" value="ECO:0007669"/>
    <property type="project" value="TreeGrafter"/>
</dbReference>